<dbReference type="PANTHER" id="PTHR30163">
    <property type="entry name" value="MEMBRANE-BOUND LYTIC MUREIN TRANSGLYCOSYLASE B"/>
    <property type="match status" value="1"/>
</dbReference>
<protein>
    <recommendedName>
        <fullName evidence="4">Membrane-bound lytic murein transglycosylase B</fullName>
    </recommendedName>
</protein>
<evidence type="ECO:0008006" key="4">
    <source>
        <dbReference type="Google" id="ProtNLM"/>
    </source>
</evidence>
<dbReference type="SUPFAM" id="SSF53955">
    <property type="entry name" value="Lysozyme-like"/>
    <property type="match status" value="1"/>
</dbReference>
<organism evidence="2 3">
    <name type="scientific">Kribbella lupini</name>
    <dbReference type="NCBI Taxonomy" id="291602"/>
    <lineage>
        <taxon>Bacteria</taxon>
        <taxon>Bacillati</taxon>
        <taxon>Actinomycetota</taxon>
        <taxon>Actinomycetes</taxon>
        <taxon>Propionibacteriales</taxon>
        <taxon>Kribbellaceae</taxon>
        <taxon>Kribbella</taxon>
    </lineage>
</organism>
<sequence length="476" mass="48856">MRRQFKDLDTWRGKLTATWICLAPPAAMVAVFVAGGVPSNTFVVDAHALSQPRQDSVFDDLVEDVPDQPGADGSIPTEKKSTIEVPVTGATDSKQQPVIGPSGAVSGIPGTVLAAYQKAANDLAVAKPGCHITWPLLAGIGKVESAHASGGRVDTSGKTRGQILGPVLDGGPGMAAIADTDGGQYDGNAQWDRAVGPMQFIPGTWKGFGADGNGDGVKDPHNVFDASRAAADYLCSANADLSSPQGLVEAVLRYNHSMDYVSTVLRWMKSYSNSTITTPNDDGVIDPPGDDGNVQKDDDPTKIPGDDDTTPKPTATASTTQPATTRPTQPTKSPTLTPTKPPSSPLPTKTPTSMPPWTNTPKPPTKPPPPTLSPPSTSPTSTPTTPTTTPTNTQDTPTTTPSNTPSESPTVTPSESPSTTPTGEQTCTPTDAPTTTPTETPTPAPTGAPTCATSGAPAEGSANNSTAEDAPKPAGN</sequence>
<name>A0ABP4NNP7_9ACTN</name>
<feature type="compositionally biased region" description="Basic and acidic residues" evidence="1">
    <location>
        <begin position="293"/>
        <end position="305"/>
    </location>
</feature>
<dbReference type="Proteomes" id="UP001500363">
    <property type="component" value="Unassembled WGS sequence"/>
</dbReference>
<feature type="compositionally biased region" description="Low complexity" evidence="1">
    <location>
        <begin position="378"/>
        <end position="439"/>
    </location>
</feature>
<evidence type="ECO:0000313" key="3">
    <source>
        <dbReference type="Proteomes" id="UP001500363"/>
    </source>
</evidence>
<dbReference type="InterPro" id="IPR043426">
    <property type="entry name" value="MltB-like"/>
</dbReference>
<feature type="compositionally biased region" description="Pro residues" evidence="1">
    <location>
        <begin position="361"/>
        <end position="377"/>
    </location>
</feature>
<evidence type="ECO:0000313" key="2">
    <source>
        <dbReference type="EMBL" id="GAA1562009.1"/>
    </source>
</evidence>
<dbReference type="RefSeq" id="WP_344183708.1">
    <property type="nucleotide sequence ID" value="NZ_BAAANC010000006.1"/>
</dbReference>
<proteinExistence type="predicted"/>
<feature type="compositionally biased region" description="Low complexity" evidence="1">
    <location>
        <begin position="279"/>
        <end position="292"/>
    </location>
</feature>
<feature type="compositionally biased region" description="Low complexity" evidence="1">
    <location>
        <begin position="311"/>
        <end position="338"/>
    </location>
</feature>
<keyword evidence="3" id="KW-1185">Reference proteome</keyword>
<feature type="compositionally biased region" description="Low complexity" evidence="1">
    <location>
        <begin position="346"/>
        <end position="360"/>
    </location>
</feature>
<accession>A0ABP4NNP7</accession>
<feature type="region of interest" description="Disordered" evidence="1">
    <location>
        <begin position="274"/>
        <end position="476"/>
    </location>
</feature>
<comment type="caution">
    <text evidence="2">The sequence shown here is derived from an EMBL/GenBank/DDBJ whole genome shotgun (WGS) entry which is preliminary data.</text>
</comment>
<dbReference type="PANTHER" id="PTHR30163:SF8">
    <property type="entry name" value="LYTIC MUREIN TRANSGLYCOSYLASE"/>
    <property type="match status" value="1"/>
</dbReference>
<dbReference type="PRINTS" id="PR01217">
    <property type="entry name" value="PRICHEXTENSN"/>
</dbReference>
<dbReference type="EMBL" id="BAAANC010000006">
    <property type="protein sequence ID" value="GAA1562009.1"/>
    <property type="molecule type" value="Genomic_DNA"/>
</dbReference>
<evidence type="ECO:0000256" key="1">
    <source>
        <dbReference type="SAM" id="MobiDB-lite"/>
    </source>
</evidence>
<dbReference type="CDD" id="cd13399">
    <property type="entry name" value="Slt35-like"/>
    <property type="match status" value="1"/>
</dbReference>
<feature type="compositionally biased region" description="Low complexity" evidence="1">
    <location>
        <begin position="447"/>
        <end position="458"/>
    </location>
</feature>
<dbReference type="InterPro" id="IPR023346">
    <property type="entry name" value="Lysozyme-like_dom_sf"/>
</dbReference>
<dbReference type="Gene3D" id="1.10.530.10">
    <property type="match status" value="1"/>
</dbReference>
<gene>
    <name evidence="2" type="ORF">GCM10009741_79270</name>
</gene>
<reference evidence="3" key="1">
    <citation type="journal article" date="2019" name="Int. J. Syst. Evol. Microbiol.">
        <title>The Global Catalogue of Microorganisms (GCM) 10K type strain sequencing project: providing services to taxonomists for standard genome sequencing and annotation.</title>
        <authorList>
            <consortium name="The Broad Institute Genomics Platform"/>
            <consortium name="The Broad Institute Genome Sequencing Center for Infectious Disease"/>
            <person name="Wu L."/>
            <person name="Ma J."/>
        </authorList>
    </citation>
    <scope>NUCLEOTIDE SEQUENCE [LARGE SCALE GENOMIC DNA]</scope>
    <source>
        <strain evidence="3">JCM 14303</strain>
    </source>
</reference>